<feature type="domain" description="Sushi" evidence="6">
    <location>
        <begin position="44"/>
        <end position="102"/>
    </location>
</feature>
<evidence type="ECO:0000256" key="3">
    <source>
        <dbReference type="ARBA" id="ARBA00023157"/>
    </source>
</evidence>
<comment type="caution">
    <text evidence="4">Lacks conserved residue(s) required for the propagation of feature annotation.</text>
</comment>
<reference evidence="8" key="1">
    <citation type="submission" date="2025-08" db="UniProtKB">
        <authorList>
            <consortium name="RefSeq"/>
        </authorList>
    </citation>
    <scope>IDENTIFICATION</scope>
</reference>
<proteinExistence type="predicted"/>
<dbReference type="CDD" id="cd00033">
    <property type="entry name" value="CCP"/>
    <property type="match status" value="2"/>
</dbReference>
<keyword evidence="5" id="KW-0472">Membrane</keyword>
<feature type="domain" description="Sushi" evidence="6">
    <location>
        <begin position="163"/>
        <end position="230"/>
    </location>
</feature>
<keyword evidence="7" id="KW-1185">Reference proteome</keyword>
<evidence type="ECO:0000256" key="4">
    <source>
        <dbReference type="PROSITE-ProRule" id="PRU00302"/>
    </source>
</evidence>
<keyword evidence="5" id="KW-0812">Transmembrane</keyword>
<evidence type="ECO:0000313" key="8">
    <source>
        <dbReference type="RefSeq" id="XP_020663210.2"/>
    </source>
</evidence>
<evidence type="ECO:0000256" key="1">
    <source>
        <dbReference type="ARBA" id="ARBA00022659"/>
    </source>
</evidence>
<name>A0A6J0UVB3_9SAUR</name>
<organism evidence="7 8">
    <name type="scientific">Pogona vitticeps</name>
    <name type="common">central bearded dragon</name>
    <dbReference type="NCBI Taxonomy" id="103695"/>
    <lineage>
        <taxon>Eukaryota</taxon>
        <taxon>Metazoa</taxon>
        <taxon>Chordata</taxon>
        <taxon>Craniata</taxon>
        <taxon>Vertebrata</taxon>
        <taxon>Euteleostomi</taxon>
        <taxon>Lepidosauria</taxon>
        <taxon>Squamata</taxon>
        <taxon>Bifurcata</taxon>
        <taxon>Unidentata</taxon>
        <taxon>Episquamata</taxon>
        <taxon>Toxicofera</taxon>
        <taxon>Iguania</taxon>
        <taxon>Acrodonta</taxon>
        <taxon>Agamidae</taxon>
        <taxon>Amphibolurinae</taxon>
        <taxon>Pogona</taxon>
    </lineage>
</organism>
<accession>A0A6J0UVB3</accession>
<dbReference type="Gene3D" id="2.10.70.10">
    <property type="entry name" value="Complement Module, domain 1"/>
    <property type="match status" value="2"/>
</dbReference>
<dbReference type="Proteomes" id="UP001652642">
    <property type="component" value="Chromosome 4"/>
</dbReference>
<dbReference type="SUPFAM" id="SSF57535">
    <property type="entry name" value="Complement control module/SCR domain"/>
    <property type="match status" value="3"/>
</dbReference>
<feature type="transmembrane region" description="Helical" evidence="5">
    <location>
        <begin position="233"/>
        <end position="254"/>
    </location>
</feature>
<dbReference type="PANTHER" id="PTHR45785">
    <property type="entry name" value="COMPLEMENT FACTOR H-RELATED"/>
    <property type="match status" value="1"/>
</dbReference>
<dbReference type="SMART" id="SM00032">
    <property type="entry name" value="CCP"/>
    <property type="match status" value="3"/>
</dbReference>
<keyword evidence="5" id="KW-1133">Transmembrane helix</keyword>
<dbReference type="Pfam" id="PF00084">
    <property type="entry name" value="Sushi"/>
    <property type="match status" value="2"/>
</dbReference>
<evidence type="ECO:0000259" key="6">
    <source>
        <dbReference type="PROSITE" id="PS50923"/>
    </source>
</evidence>
<feature type="disulfide bond" evidence="4">
    <location>
        <begin position="201"/>
        <end position="228"/>
    </location>
</feature>
<protein>
    <submittedName>
        <fullName evidence="8">Zona pellucida sperm-binding protein 3 receptor-like</fullName>
    </submittedName>
</protein>
<keyword evidence="3 4" id="KW-1015">Disulfide bond</keyword>
<dbReference type="InterPro" id="IPR000436">
    <property type="entry name" value="Sushi_SCR_CCP_dom"/>
</dbReference>
<dbReference type="InterPro" id="IPR035976">
    <property type="entry name" value="Sushi/SCR/CCP_sf"/>
</dbReference>
<evidence type="ECO:0000256" key="5">
    <source>
        <dbReference type="SAM" id="Phobius"/>
    </source>
</evidence>
<dbReference type="GeneID" id="110086560"/>
<keyword evidence="2" id="KW-0732">Signal</keyword>
<dbReference type="PANTHER" id="PTHR45785:SF7">
    <property type="entry name" value="COMPLEMENT FACTOR H"/>
    <property type="match status" value="1"/>
</dbReference>
<evidence type="ECO:0000313" key="7">
    <source>
        <dbReference type="Proteomes" id="UP001652642"/>
    </source>
</evidence>
<dbReference type="PROSITE" id="PS50923">
    <property type="entry name" value="SUSHI"/>
    <property type="match status" value="2"/>
</dbReference>
<evidence type="ECO:0000256" key="2">
    <source>
        <dbReference type="ARBA" id="ARBA00022729"/>
    </source>
</evidence>
<gene>
    <name evidence="8" type="primary">LOC110086560</name>
</gene>
<sequence length="260" mass="29128">MRSGVRPSLPSLGVMWDFSPGGLWVPRLVGTLTLLALPQGPLVATCEEPAVENGIKLSGFQHSYTSGDNMVFECKIGYFLIGSYFIQCENNTWHPTVPSCKKITPYLCGAPVMPIGTVEPLLSQYEVGYVISVYCNPSYCFPDETIEMIMKCKGYNLWEPPPQPCFIRTSHDTFHLRISNGQIKHGRKYIYEPGDNASIKCDPGYTINGPENIRYIGGGKWLPKLPVCVLNPFFTLLITVFVLIVLLLAAKMIYWKYQSL</sequence>
<keyword evidence="1 4" id="KW-0768">Sushi</keyword>
<dbReference type="AlphaFoldDB" id="A0A6J0UVB3"/>
<dbReference type="RefSeq" id="XP_020663210.2">
    <property type="nucleotide sequence ID" value="XM_020807551.2"/>
</dbReference>
<dbReference type="InterPro" id="IPR051503">
    <property type="entry name" value="ComplSys_Reg/VirEntry_Med"/>
</dbReference>